<dbReference type="GO" id="GO:0032259">
    <property type="term" value="P:methylation"/>
    <property type="evidence" value="ECO:0007669"/>
    <property type="project" value="UniProtKB-KW"/>
</dbReference>
<accession>A0A0B5DK60</accession>
<dbReference type="InterPro" id="IPR029063">
    <property type="entry name" value="SAM-dependent_MTases_sf"/>
</dbReference>
<dbReference type="Proteomes" id="UP000031526">
    <property type="component" value="Chromosome"/>
</dbReference>
<evidence type="ECO:0000259" key="5">
    <source>
        <dbReference type="Pfam" id="PF08100"/>
    </source>
</evidence>
<name>A0A0B5DK60_9ACTN</name>
<dbReference type="SUPFAM" id="SSF53335">
    <property type="entry name" value="S-adenosyl-L-methionine-dependent methyltransferases"/>
    <property type="match status" value="1"/>
</dbReference>
<keyword evidence="3" id="KW-0949">S-adenosyl-L-methionine</keyword>
<evidence type="ECO:0000313" key="9">
    <source>
        <dbReference type="Proteomes" id="UP000325763"/>
    </source>
</evidence>
<protein>
    <submittedName>
        <fullName evidence="6">O methyltransferase</fullName>
    </submittedName>
    <submittedName>
        <fullName evidence="7">SAM-dependent methyltransferase</fullName>
    </submittedName>
</protein>
<proteinExistence type="predicted"/>
<dbReference type="STRING" id="40318.SNOD_28765"/>
<dbReference type="HOGENOM" id="CLU_762703_0_0_11"/>
<sequence>MTPGVTTPADFETDDTPAPELNIRPLVDNALLPDWRGAGKVVHSAHRIYEHLISLWAPGVIEAAHDLGVFAELSTGPKTSDQLATACDAEQRAMRVLMDGLYAYDIVDRIPADAGPALYRMSEEMHECLLPGGLFSLVGKIEYDRQLAWHSWRNLADAVRRDNRDETGSLQLNQITEHNYESLVRGINFWAPPIVEALRGGFETLEWPTDRPASVLDIGCGTGLYSQLLLRAFPGWRATGLEAPNIAPIARAQAERLGVADRFDVQVRDFWTESWGSDHDLLVFVNIFHLQTPESAQELLRRSKEALSKDGLVCIADHLVTDEKDAKSIQDRFAMLFAASMLATGGGDAFLLDDYDRWLASAGLRRVAVLDTPMHRILLAGHA</sequence>
<dbReference type="CDD" id="cd02440">
    <property type="entry name" value="AdoMet_MTases"/>
    <property type="match status" value="1"/>
</dbReference>
<evidence type="ECO:0000256" key="2">
    <source>
        <dbReference type="ARBA" id="ARBA00022679"/>
    </source>
</evidence>
<dbReference type="GO" id="GO:0046983">
    <property type="term" value="F:protein dimerization activity"/>
    <property type="evidence" value="ECO:0007669"/>
    <property type="project" value="InterPro"/>
</dbReference>
<dbReference type="EMBL" id="CP023747">
    <property type="protein sequence ID" value="QEV42072.1"/>
    <property type="molecule type" value="Genomic_DNA"/>
</dbReference>
<dbReference type="PANTHER" id="PTHR43712:SF2">
    <property type="entry name" value="O-METHYLTRANSFERASE CICE"/>
    <property type="match status" value="1"/>
</dbReference>
<dbReference type="InterPro" id="IPR016461">
    <property type="entry name" value="COMT-like"/>
</dbReference>
<dbReference type="Pfam" id="PF08100">
    <property type="entry name" value="Dimerisation"/>
    <property type="match status" value="1"/>
</dbReference>
<evidence type="ECO:0000313" key="6">
    <source>
        <dbReference type="EMBL" id="AJE43569.1"/>
    </source>
</evidence>
<evidence type="ECO:0000259" key="4">
    <source>
        <dbReference type="Pfam" id="PF00891"/>
    </source>
</evidence>
<keyword evidence="2 6" id="KW-0808">Transferase</keyword>
<dbReference type="PANTHER" id="PTHR43712">
    <property type="entry name" value="PUTATIVE (AFU_ORTHOLOGUE AFUA_4G14580)-RELATED"/>
    <property type="match status" value="1"/>
</dbReference>
<evidence type="ECO:0000313" key="7">
    <source>
        <dbReference type="EMBL" id="QEV42072.1"/>
    </source>
</evidence>
<dbReference type="InterPro" id="IPR001077">
    <property type="entry name" value="COMT_C"/>
</dbReference>
<evidence type="ECO:0000313" key="8">
    <source>
        <dbReference type="Proteomes" id="UP000031526"/>
    </source>
</evidence>
<dbReference type="Proteomes" id="UP000325763">
    <property type="component" value="Chromosome"/>
</dbReference>
<feature type="domain" description="O-methyltransferase dimerisation" evidence="5">
    <location>
        <begin position="50"/>
        <end position="121"/>
    </location>
</feature>
<evidence type="ECO:0000256" key="1">
    <source>
        <dbReference type="ARBA" id="ARBA00022603"/>
    </source>
</evidence>
<dbReference type="GO" id="GO:0008171">
    <property type="term" value="F:O-methyltransferase activity"/>
    <property type="evidence" value="ECO:0007669"/>
    <property type="project" value="InterPro"/>
</dbReference>
<organism evidence="6 8">
    <name type="scientific">Streptomyces nodosus</name>
    <dbReference type="NCBI Taxonomy" id="40318"/>
    <lineage>
        <taxon>Bacteria</taxon>
        <taxon>Bacillati</taxon>
        <taxon>Actinomycetota</taxon>
        <taxon>Actinomycetes</taxon>
        <taxon>Kitasatosporales</taxon>
        <taxon>Streptomycetaceae</taxon>
        <taxon>Streptomyces</taxon>
    </lineage>
</organism>
<dbReference type="Pfam" id="PF00891">
    <property type="entry name" value="Methyltransf_2"/>
    <property type="match status" value="1"/>
</dbReference>
<reference evidence="6 8" key="2">
    <citation type="journal article" date="2016" name="Appl. Microbiol. Biotechnol.">
        <title>Exploiting the genome sequence of Streptomyces nodosus for enhanced antibiotic production.</title>
        <authorList>
            <person name="Sweeney P."/>
            <person name="Murphy C.D."/>
            <person name="Caffrey P."/>
        </authorList>
    </citation>
    <scope>NUCLEOTIDE SEQUENCE [LARGE SCALE GENOMIC DNA]</scope>
    <source>
        <strain evidence="6 8">ATCC 14899</strain>
    </source>
</reference>
<keyword evidence="1 6" id="KW-0489">Methyltransferase</keyword>
<dbReference type="InterPro" id="IPR036390">
    <property type="entry name" value="WH_DNA-bd_sf"/>
</dbReference>
<dbReference type="PROSITE" id="PS51683">
    <property type="entry name" value="SAM_OMT_II"/>
    <property type="match status" value="1"/>
</dbReference>
<dbReference type="SUPFAM" id="SSF46785">
    <property type="entry name" value="Winged helix' DNA-binding domain"/>
    <property type="match status" value="1"/>
</dbReference>
<dbReference type="Gene3D" id="1.10.10.10">
    <property type="entry name" value="Winged helix-like DNA-binding domain superfamily/Winged helix DNA-binding domain"/>
    <property type="match status" value="1"/>
</dbReference>
<dbReference type="OrthoDB" id="582216at2"/>
<dbReference type="EMBL" id="CP009313">
    <property type="protein sequence ID" value="AJE43569.1"/>
    <property type="molecule type" value="Genomic_DNA"/>
</dbReference>
<dbReference type="AlphaFoldDB" id="A0A0B5DK60"/>
<reference evidence="8" key="1">
    <citation type="submission" date="2014-09" db="EMBL/GenBank/DDBJ databases">
        <title>Sequence of the Streptomyces nodosus genome.</title>
        <authorList>
            <person name="Sweeney P."/>
            <person name="Stephens N."/>
            <person name="Murphy C."/>
            <person name="Caffrey P."/>
        </authorList>
    </citation>
    <scope>NUCLEOTIDE SEQUENCE [LARGE SCALE GENOMIC DNA]</scope>
    <source>
        <strain evidence="8">ATCC 14899</strain>
    </source>
</reference>
<reference evidence="7 9" key="3">
    <citation type="submission" date="2017-09" db="EMBL/GenBank/DDBJ databases">
        <title>Streptomyces genome completion.</title>
        <authorList>
            <person name="Lee N."/>
            <person name="Cho B.-K."/>
        </authorList>
    </citation>
    <scope>NUCLEOTIDE SEQUENCE [LARGE SCALE GENOMIC DNA]</scope>
    <source>
        <strain evidence="7 9">ATCC 14899</strain>
    </source>
</reference>
<keyword evidence="8" id="KW-1185">Reference proteome</keyword>
<feature type="domain" description="O-methyltransferase C-terminal" evidence="4">
    <location>
        <begin position="214"/>
        <end position="363"/>
    </location>
</feature>
<dbReference type="Gene3D" id="3.40.50.150">
    <property type="entry name" value="Vaccinia Virus protein VP39"/>
    <property type="match status" value="1"/>
</dbReference>
<dbReference type="RefSeq" id="WP_043445705.1">
    <property type="nucleotide sequence ID" value="NZ_CP009313.1"/>
</dbReference>
<gene>
    <name evidence="7" type="ORF">CP978_29040</name>
    <name evidence="6" type="ORF">SNOD_28765</name>
</gene>
<dbReference type="KEGG" id="snq:CP978_29040"/>
<evidence type="ECO:0000256" key="3">
    <source>
        <dbReference type="ARBA" id="ARBA00022691"/>
    </source>
</evidence>
<dbReference type="InterPro" id="IPR036388">
    <property type="entry name" value="WH-like_DNA-bd_sf"/>
</dbReference>
<dbReference type="InterPro" id="IPR012967">
    <property type="entry name" value="COMT_dimerisation"/>
</dbReference>